<comment type="subcellular location">
    <subcellularLocation>
        <location evidence="7">Cytoplasm</location>
        <location evidence="7">Nucleoid</location>
    </subcellularLocation>
</comment>
<dbReference type="InterPro" id="IPR020603">
    <property type="entry name" value="MraZ_dom"/>
</dbReference>
<protein>
    <recommendedName>
        <fullName evidence="1 7">Transcriptional regulator MraZ</fullName>
    </recommendedName>
</protein>
<keyword evidence="6 7" id="KW-0804">Transcription</keyword>
<feature type="domain" description="SpoVT-AbrB" evidence="8">
    <location>
        <begin position="88"/>
        <end position="132"/>
    </location>
</feature>
<dbReference type="CDD" id="cd16320">
    <property type="entry name" value="MraZ_N"/>
    <property type="match status" value="1"/>
</dbReference>
<dbReference type="InterPro" id="IPR003444">
    <property type="entry name" value="MraZ"/>
</dbReference>
<dbReference type="EMBL" id="JADINH010000029">
    <property type="protein sequence ID" value="MBO8415081.1"/>
    <property type="molecule type" value="Genomic_DNA"/>
</dbReference>
<keyword evidence="2 7" id="KW-0963">Cytoplasm</keyword>
<dbReference type="GO" id="GO:2000143">
    <property type="term" value="P:negative regulation of DNA-templated transcription initiation"/>
    <property type="evidence" value="ECO:0007669"/>
    <property type="project" value="TreeGrafter"/>
</dbReference>
<evidence type="ECO:0000313" key="9">
    <source>
        <dbReference type="EMBL" id="MBO8415081.1"/>
    </source>
</evidence>
<dbReference type="PANTHER" id="PTHR34701">
    <property type="entry name" value="TRANSCRIPTIONAL REGULATOR MRAZ"/>
    <property type="match status" value="1"/>
</dbReference>
<comment type="subunit">
    <text evidence="7">Forms oligomers.</text>
</comment>
<evidence type="ECO:0000256" key="7">
    <source>
        <dbReference type="HAMAP-Rule" id="MF_01008"/>
    </source>
</evidence>
<evidence type="ECO:0000313" key="10">
    <source>
        <dbReference type="Proteomes" id="UP000823631"/>
    </source>
</evidence>
<evidence type="ECO:0000256" key="4">
    <source>
        <dbReference type="ARBA" id="ARBA00023015"/>
    </source>
</evidence>
<dbReference type="Proteomes" id="UP000823631">
    <property type="component" value="Unassembled WGS sequence"/>
</dbReference>
<reference evidence="9" key="2">
    <citation type="journal article" date="2021" name="PeerJ">
        <title>Extensive microbial diversity within the chicken gut microbiome revealed by metagenomics and culture.</title>
        <authorList>
            <person name="Gilroy R."/>
            <person name="Ravi A."/>
            <person name="Getino M."/>
            <person name="Pursley I."/>
            <person name="Horton D.L."/>
            <person name="Alikhan N.F."/>
            <person name="Baker D."/>
            <person name="Gharbi K."/>
            <person name="Hall N."/>
            <person name="Watson M."/>
            <person name="Adriaenssens E.M."/>
            <person name="Foster-Nyarko E."/>
            <person name="Jarju S."/>
            <person name="Secka A."/>
            <person name="Antonio M."/>
            <person name="Oren A."/>
            <person name="Chaudhuri R.R."/>
            <person name="La Ragione R."/>
            <person name="Hildebrand F."/>
            <person name="Pallen M.J."/>
        </authorList>
    </citation>
    <scope>NUCLEOTIDE SEQUENCE</scope>
    <source>
        <strain evidence="9">17213</strain>
    </source>
</reference>
<dbReference type="InterPro" id="IPR035642">
    <property type="entry name" value="MraZ_N"/>
</dbReference>
<evidence type="ECO:0000256" key="3">
    <source>
        <dbReference type="ARBA" id="ARBA00022737"/>
    </source>
</evidence>
<dbReference type="InterPro" id="IPR037914">
    <property type="entry name" value="SpoVT-AbrB_sf"/>
</dbReference>
<dbReference type="HAMAP" id="MF_01008">
    <property type="entry name" value="MraZ"/>
    <property type="match status" value="1"/>
</dbReference>
<dbReference type="Pfam" id="PF02381">
    <property type="entry name" value="MraZ"/>
    <property type="match status" value="2"/>
</dbReference>
<feature type="domain" description="SpoVT-AbrB" evidence="8">
    <location>
        <begin position="11"/>
        <end position="58"/>
    </location>
</feature>
<dbReference type="InterPro" id="IPR038619">
    <property type="entry name" value="MraZ_sf"/>
</dbReference>
<dbReference type="PANTHER" id="PTHR34701:SF1">
    <property type="entry name" value="TRANSCRIPTIONAL REGULATOR MRAZ"/>
    <property type="match status" value="1"/>
</dbReference>
<dbReference type="GO" id="GO:0000976">
    <property type="term" value="F:transcription cis-regulatory region binding"/>
    <property type="evidence" value="ECO:0007669"/>
    <property type="project" value="TreeGrafter"/>
</dbReference>
<organism evidence="9 10">
    <name type="scientific">Candidatus Avisuccinivibrio stercorigallinarum</name>
    <dbReference type="NCBI Taxonomy" id="2840704"/>
    <lineage>
        <taxon>Bacteria</taxon>
        <taxon>Pseudomonadati</taxon>
        <taxon>Pseudomonadota</taxon>
        <taxon>Gammaproteobacteria</taxon>
        <taxon>Aeromonadales</taxon>
        <taxon>Succinivibrionaceae</taxon>
        <taxon>Succinivibrionaceae incertae sedis</taxon>
        <taxon>Candidatus Avisuccinivibrio</taxon>
    </lineage>
</organism>
<sequence>MSAPTLMLYGTHELSFDDKSRAVMPAQFRQKLKEECQGELVLTQSLFDPCLWLYPQTMWEQLLEDLNAISTLAHPAVLSMQRLLLSGAQSIKLDGQGRFAVSSELRDLAGMTEKKFFLLGFQHKFELWSGSALRERQQQDRERVSAALRGTEPNELFANLRI</sequence>
<evidence type="ECO:0000256" key="1">
    <source>
        <dbReference type="ARBA" id="ARBA00013860"/>
    </source>
</evidence>
<keyword evidence="4 7" id="KW-0805">Transcription regulation</keyword>
<dbReference type="InterPro" id="IPR035644">
    <property type="entry name" value="MraZ_C"/>
</dbReference>
<dbReference type="GO" id="GO:0003700">
    <property type="term" value="F:DNA-binding transcription factor activity"/>
    <property type="evidence" value="ECO:0007669"/>
    <property type="project" value="UniProtKB-UniRule"/>
</dbReference>
<comment type="caution">
    <text evidence="9">The sequence shown here is derived from an EMBL/GenBank/DDBJ whole genome shotgun (WGS) entry which is preliminary data.</text>
</comment>
<reference evidence="9" key="1">
    <citation type="submission" date="2020-10" db="EMBL/GenBank/DDBJ databases">
        <authorList>
            <person name="Gilroy R."/>
        </authorList>
    </citation>
    <scope>NUCLEOTIDE SEQUENCE</scope>
    <source>
        <strain evidence="9">17213</strain>
    </source>
</reference>
<proteinExistence type="inferred from homology"/>
<gene>
    <name evidence="7" type="primary">mraZ</name>
    <name evidence="9" type="ORF">IAB19_01710</name>
</gene>
<dbReference type="AlphaFoldDB" id="A0A9D9DBJ2"/>
<dbReference type="Gene3D" id="3.40.1550.20">
    <property type="entry name" value="Transcriptional regulator MraZ domain"/>
    <property type="match status" value="1"/>
</dbReference>
<dbReference type="CDD" id="cd16321">
    <property type="entry name" value="MraZ_C"/>
    <property type="match status" value="1"/>
</dbReference>
<dbReference type="PROSITE" id="PS51740">
    <property type="entry name" value="SPOVT_ABRB"/>
    <property type="match status" value="2"/>
</dbReference>
<evidence type="ECO:0000259" key="8">
    <source>
        <dbReference type="PROSITE" id="PS51740"/>
    </source>
</evidence>
<dbReference type="GO" id="GO:0005737">
    <property type="term" value="C:cytoplasm"/>
    <property type="evidence" value="ECO:0007669"/>
    <property type="project" value="UniProtKB-UniRule"/>
</dbReference>
<accession>A0A9D9DBJ2</accession>
<name>A0A9D9DBJ2_9GAMM</name>
<evidence type="ECO:0000256" key="2">
    <source>
        <dbReference type="ARBA" id="ARBA00022490"/>
    </source>
</evidence>
<keyword evidence="5 7" id="KW-0238">DNA-binding</keyword>
<comment type="similarity">
    <text evidence="7">Belongs to the MraZ family.</text>
</comment>
<dbReference type="InterPro" id="IPR007159">
    <property type="entry name" value="SpoVT-AbrB_dom"/>
</dbReference>
<keyword evidence="3" id="KW-0677">Repeat</keyword>
<dbReference type="SUPFAM" id="SSF89447">
    <property type="entry name" value="AbrB/MazE/MraZ-like"/>
    <property type="match status" value="1"/>
</dbReference>
<dbReference type="GO" id="GO:0009295">
    <property type="term" value="C:nucleoid"/>
    <property type="evidence" value="ECO:0007669"/>
    <property type="project" value="UniProtKB-SubCell"/>
</dbReference>
<evidence type="ECO:0000256" key="5">
    <source>
        <dbReference type="ARBA" id="ARBA00023125"/>
    </source>
</evidence>
<evidence type="ECO:0000256" key="6">
    <source>
        <dbReference type="ARBA" id="ARBA00023163"/>
    </source>
</evidence>